<dbReference type="EMBL" id="BAABCN010000003">
    <property type="protein sequence ID" value="GAA3875607.1"/>
    <property type="molecule type" value="Genomic_DNA"/>
</dbReference>
<dbReference type="InterPro" id="IPR000667">
    <property type="entry name" value="Peptidase_S13"/>
</dbReference>
<sequence>MGVQEPDPELTGRPDSETPAEATPSDANIGDANIGDANIGDANLGNSSATEAPAQSAPATDPAAASATTDAASASATQPPRPGFLAFLGRHRVASSIVAGVAVFALLGTGAVMAGAATGTPAASPVAASTPTSAPTPTETATIPPRSVPAADAVASRLRTCSVASLATDSRLGSFQGQVLNANTGEILFDRGGSTPSRTASVLKVLTSAAALSVLGPDYRATTTVVAGSEPGSIVLVGGGDLTLSRTSTGDESVYPGAAHLDSLADQAIAAWEANPANAGTPITSLVLDASFFGDPGWDPSWNRKELTDGYMPEITALQVDGDRDSPYSNTSARSEDPIGRAGEAFAELLPGSVSISRGTAPAGAAVLGTVQSAPVSTLIQQTLIVSDNAIAEMLGRLVAVESGAGNTFAAMGTSTVAGLAPYGIDTTGIVIADGSGLSDNNAVPPSYLTQLFLKINAREGNLGVIFDGLPIAGETGSLSYSDRFSGANSVADGAVFAKTGWIDTGYTLAGVIHAADGTPLTFAVYALGDVGDSAKDAIDTITAGFFNCGDNLSNN</sequence>
<keyword evidence="2" id="KW-0378">Hydrolase</keyword>
<gene>
    <name evidence="4" type="ORF">GCM10022381_17890</name>
</gene>
<evidence type="ECO:0000256" key="3">
    <source>
        <dbReference type="SAM" id="MobiDB-lite"/>
    </source>
</evidence>
<comment type="caution">
    <text evidence="4">The sequence shown here is derived from an EMBL/GenBank/DDBJ whole genome shotgun (WGS) entry which is preliminary data.</text>
</comment>
<dbReference type="Pfam" id="PF02113">
    <property type="entry name" value="Peptidase_S13"/>
    <property type="match status" value="2"/>
</dbReference>
<dbReference type="Gene3D" id="3.40.710.10">
    <property type="entry name" value="DD-peptidase/beta-lactamase superfamily"/>
    <property type="match status" value="2"/>
</dbReference>
<dbReference type="PRINTS" id="PR00922">
    <property type="entry name" value="DADACBPTASE3"/>
</dbReference>
<name>A0ABP7KFT5_9MICO</name>
<feature type="compositionally biased region" description="Low complexity" evidence="3">
    <location>
        <begin position="121"/>
        <end position="145"/>
    </location>
</feature>
<dbReference type="NCBIfam" id="TIGR00666">
    <property type="entry name" value="PBP4"/>
    <property type="match status" value="1"/>
</dbReference>
<protein>
    <recommendedName>
        <fullName evidence="6">D-alanyl-D-alanine carboxypeptidase/D-alanyl-D-alanine-endopeptidase</fullName>
    </recommendedName>
</protein>
<reference evidence="5" key="1">
    <citation type="journal article" date="2019" name="Int. J. Syst. Evol. Microbiol.">
        <title>The Global Catalogue of Microorganisms (GCM) 10K type strain sequencing project: providing services to taxonomists for standard genome sequencing and annotation.</title>
        <authorList>
            <consortium name="The Broad Institute Genomics Platform"/>
            <consortium name="The Broad Institute Genome Sequencing Center for Infectious Disease"/>
            <person name="Wu L."/>
            <person name="Ma J."/>
        </authorList>
    </citation>
    <scope>NUCLEOTIDE SEQUENCE [LARGE SCALE GENOMIC DNA]</scope>
    <source>
        <strain evidence="5">JCM 17021</strain>
    </source>
</reference>
<accession>A0ABP7KFT5</accession>
<comment type="similarity">
    <text evidence="1">Belongs to the peptidase S13 family.</text>
</comment>
<evidence type="ECO:0000256" key="1">
    <source>
        <dbReference type="ARBA" id="ARBA00006096"/>
    </source>
</evidence>
<keyword evidence="5" id="KW-1185">Reference proteome</keyword>
<organism evidence="4 5">
    <name type="scientific">Leifsonia kafniensis</name>
    <dbReference type="NCBI Taxonomy" id="475957"/>
    <lineage>
        <taxon>Bacteria</taxon>
        <taxon>Bacillati</taxon>
        <taxon>Actinomycetota</taxon>
        <taxon>Actinomycetes</taxon>
        <taxon>Micrococcales</taxon>
        <taxon>Microbacteriaceae</taxon>
        <taxon>Leifsonia</taxon>
    </lineage>
</organism>
<evidence type="ECO:0000313" key="5">
    <source>
        <dbReference type="Proteomes" id="UP001501803"/>
    </source>
</evidence>
<dbReference type="PANTHER" id="PTHR30023:SF0">
    <property type="entry name" value="PENICILLIN-SENSITIVE CARBOXYPEPTIDASE A"/>
    <property type="match status" value="1"/>
</dbReference>
<proteinExistence type="inferred from homology"/>
<feature type="region of interest" description="Disordered" evidence="3">
    <location>
        <begin position="121"/>
        <end position="147"/>
    </location>
</feature>
<dbReference type="SUPFAM" id="SSF56601">
    <property type="entry name" value="beta-lactamase/transpeptidase-like"/>
    <property type="match status" value="1"/>
</dbReference>
<feature type="compositionally biased region" description="Low complexity" evidence="3">
    <location>
        <begin position="52"/>
        <end position="78"/>
    </location>
</feature>
<dbReference type="PANTHER" id="PTHR30023">
    <property type="entry name" value="D-ALANYL-D-ALANINE CARBOXYPEPTIDASE"/>
    <property type="match status" value="1"/>
</dbReference>
<evidence type="ECO:0008006" key="6">
    <source>
        <dbReference type="Google" id="ProtNLM"/>
    </source>
</evidence>
<feature type="region of interest" description="Disordered" evidence="3">
    <location>
        <begin position="1"/>
        <end position="79"/>
    </location>
</feature>
<evidence type="ECO:0000256" key="2">
    <source>
        <dbReference type="ARBA" id="ARBA00022801"/>
    </source>
</evidence>
<dbReference type="Proteomes" id="UP001501803">
    <property type="component" value="Unassembled WGS sequence"/>
</dbReference>
<dbReference type="InterPro" id="IPR012338">
    <property type="entry name" value="Beta-lactam/transpept-like"/>
</dbReference>
<evidence type="ECO:0000313" key="4">
    <source>
        <dbReference type="EMBL" id="GAA3875607.1"/>
    </source>
</evidence>